<accession>A0ABS6TGM7</accession>
<keyword evidence="1" id="KW-0472">Membrane</keyword>
<feature type="transmembrane region" description="Helical" evidence="1">
    <location>
        <begin position="91"/>
        <end position="110"/>
    </location>
</feature>
<evidence type="ECO:0000313" key="2">
    <source>
        <dbReference type="EMBL" id="MBV7392119.1"/>
    </source>
</evidence>
<keyword evidence="1" id="KW-1133">Transmembrane helix</keyword>
<dbReference type="Proteomes" id="UP000774130">
    <property type="component" value="Unassembled WGS sequence"/>
</dbReference>
<protein>
    <recommendedName>
        <fullName evidence="4">DUF443 family protein</fullName>
    </recommendedName>
</protein>
<evidence type="ECO:0000256" key="1">
    <source>
        <dbReference type="SAM" id="Phobius"/>
    </source>
</evidence>
<sequence length="162" mass="19337">MRIFIDLCGFFGMWSLFSFPLYQAVLELSENFLTFEKKLPEELREKKVSPIYWILPPLKIHLEKQRSKQLLNAMKLSDEDTKKVWLFLDKATAWFYVSLAGFFNAIYFTYDLMNSFFKRNFIPYLIVVIILMSSLSILNVVYRTSSKRMQNKYETFSTKTKN</sequence>
<evidence type="ECO:0008006" key="4">
    <source>
        <dbReference type="Google" id="ProtNLM"/>
    </source>
</evidence>
<organism evidence="2 3">
    <name type="scientific">Enterococcus alishanensis</name>
    <dbReference type="NCBI Taxonomy" id="1303817"/>
    <lineage>
        <taxon>Bacteria</taxon>
        <taxon>Bacillati</taxon>
        <taxon>Bacillota</taxon>
        <taxon>Bacilli</taxon>
        <taxon>Lactobacillales</taxon>
        <taxon>Enterococcaceae</taxon>
        <taxon>Enterococcus</taxon>
    </lineage>
</organism>
<evidence type="ECO:0000313" key="3">
    <source>
        <dbReference type="Proteomes" id="UP000774130"/>
    </source>
</evidence>
<proteinExistence type="predicted"/>
<reference evidence="2 3" key="1">
    <citation type="submission" date="2021-06" db="EMBL/GenBank/DDBJ databases">
        <title>Enterococcus alishanensis sp. nov., a novel lactic acid bacterium isolated from fresh coffee beans.</title>
        <authorList>
            <person name="Chen Y.-S."/>
        </authorList>
    </citation>
    <scope>NUCLEOTIDE SEQUENCE [LARGE SCALE GENOMIC DNA]</scope>
    <source>
        <strain evidence="2 3">ALS3</strain>
    </source>
</reference>
<comment type="caution">
    <text evidence="2">The sequence shown here is derived from an EMBL/GenBank/DDBJ whole genome shotgun (WGS) entry which is preliminary data.</text>
</comment>
<keyword evidence="3" id="KW-1185">Reference proteome</keyword>
<dbReference type="RefSeq" id="WP_218327335.1">
    <property type="nucleotide sequence ID" value="NZ_JAHUZB010000008.1"/>
</dbReference>
<keyword evidence="1" id="KW-0812">Transmembrane</keyword>
<dbReference type="EMBL" id="JAHUZB010000008">
    <property type="protein sequence ID" value="MBV7392119.1"/>
    <property type="molecule type" value="Genomic_DNA"/>
</dbReference>
<gene>
    <name evidence="2" type="ORF">KUA55_15660</name>
</gene>
<feature type="transmembrane region" description="Helical" evidence="1">
    <location>
        <begin position="122"/>
        <end position="142"/>
    </location>
</feature>
<name>A0ABS6TGM7_9ENTE</name>